<evidence type="ECO:0000313" key="2">
    <source>
        <dbReference type="EMBL" id="NBI35513.1"/>
    </source>
</evidence>
<comment type="caution">
    <text evidence="2">The sequence shown here is derived from an EMBL/GenBank/DDBJ whole genome shotgun (WGS) entry which is preliminary data.</text>
</comment>
<proteinExistence type="predicted"/>
<accession>A0A7C9KDI5</accession>
<keyword evidence="1" id="KW-0812">Transmembrane</keyword>
<keyword evidence="1" id="KW-0472">Membrane</keyword>
<sequence>MQAVAGFTWAATKTLLQALRESGLFMFRFASLNVALTACLWLGIAWTLKHRRWLWVSCSFVALSALYVVAQTVDGPVKALLTGFWYTDSLRLAAAAAIFAMPLVAMGFAALARLLAGLLARLFRMESPDQAHGEVRKIGSFTQKNARACRFCGLRASVGAVLAALFLVVSFGPSVPISLGPLGHLGPDDEWIQPSTGMGAVVGSLASMTDGAVSPKLTDDEREFIRQVQQIVPAGEPIANLPFDGSAWAFGAMGLNDYYRYIGTYGVEGETPESRLVRQHLDEYASNADVRAAADKLGIRYVLQLDQGAPVPGPQDAAFLHAVGDGFDWSGLTDITDDTPGFTPVLSQGDMRLYKIG</sequence>
<feature type="transmembrane region" description="Helical" evidence="1">
    <location>
        <begin position="25"/>
        <end position="46"/>
    </location>
</feature>
<protein>
    <submittedName>
        <fullName evidence="2">Uncharacterized protein</fullName>
    </submittedName>
</protein>
<feature type="transmembrane region" description="Helical" evidence="1">
    <location>
        <begin position="90"/>
        <end position="116"/>
    </location>
</feature>
<dbReference type="InterPro" id="IPR046671">
    <property type="entry name" value="DUF6541"/>
</dbReference>
<feature type="transmembrane region" description="Helical" evidence="1">
    <location>
        <begin position="53"/>
        <end position="70"/>
    </location>
</feature>
<reference evidence="2" key="1">
    <citation type="submission" date="2018-08" db="EMBL/GenBank/DDBJ databases">
        <title>Murine metabolic-syndrome-specific gut microbial biobank.</title>
        <authorList>
            <person name="Liu C."/>
        </authorList>
    </citation>
    <scope>NUCLEOTIDE SEQUENCE [LARGE SCALE GENOMIC DNA]</scope>
    <source>
        <strain evidence="2">Z82</strain>
    </source>
</reference>
<gene>
    <name evidence="2" type="ORF">D1639_10840</name>
</gene>
<dbReference type="Pfam" id="PF20176">
    <property type="entry name" value="DUF6541"/>
    <property type="match status" value="1"/>
</dbReference>
<dbReference type="AlphaFoldDB" id="A0A7C9KDI5"/>
<name>A0A7C9KDI5_9BACT</name>
<evidence type="ECO:0000256" key="1">
    <source>
        <dbReference type="SAM" id="Phobius"/>
    </source>
</evidence>
<organism evidence="2">
    <name type="scientific">Muribaculaceae bacterium Z82</name>
    <dbReference type="NCBI Taxonomy" id="2304548"/>
    <lineage>
        <taxon>Bacteria</taxon>
        <taxon>Pseudomonadati</taxon>
        <taxon>Bacteroidota</taxon>
        <taxon>Bacteroidia</taxon>
        <taxon>Bacteroidales</taxon>
        <taxon>Muribaculaceae</taxon>
    </lineage>
</organism>
<dbReference type="EMBL" id="QWKH01000141">
    <property type="protein sequence ID" value="NBI35513.1"/>
    <property type="molecule type" value="Genomic_DNA"/>
</dbReference>
<keyword evidence="1" id="KW-1133">Transmembrane helix</keyword>
<feature type="transmembrane region" description="Helical" evidence="1">
    <location>
        <begin position="152"/>
        <end position="172"/>
    </location>
</feature>